<dbReference type="GO" id="GO:0016787">
    <property type="term" value="F:hydrolase activity"/>
    <property type="evidence" value="ECO:0007669"/>
    <property type="project" value="UniProtKB-KW"/>
</dbReference>
<dbReference type="AlphaFoldDB" id="A0AAW8Z2J0"/>
<evidence type="ECO:0000313" key="2">
    <source>
        <dbReference type="EMBL" id="MDV4314298.1"/>
    </source>
</evidence>
<feature type="domain" description="Serine aminopeptidase S33" evidence="1">
    <location>
        <begin position="106"/>
        <end position="230"/>
    </location>
</feature>
<gene>
    <name evidence="2" type="ORF">MSG88_00450</name>
</gene>
<dbReference type="EMBL" id="JAWJYY010000001">
    <property type="protein sequence ID" value="MDV4314298.1"/>
    <property type="molecule type" value="Genomic_DNA"/>
</dbReference>
<organism evidence="2 3">
    <name type="scientific">Acinetobacter indicus</name>
    <dbReference type="NCBI Taxonomy" id="756892"/>
    <lineage>
        <taxon>Bacteria</taxon>
        <taxon>Pseudomonadati</taxon>
        <taxon>Pseudomonadota</taxon>
        <taxon>Gammaproteobacteria</taxon>
        <taxon>Moraxellales</taxon>
        <taxon>Moraxellaceae</taxon>
        <taxon>Acinetobacter</taxon>
    </lineage>
</organism>
<dbReference type="SUPFAM" id="SSF53474">
    <property type="entry name" value="alpha/beta-Hydrolases"/>
    <property type="match status" value="1"/>
</dbReference>
<evidence type="ECO:0000259" key="1">
    <source>
        <dbReference type="Pfam" id="PF12146"/>
    </source>
</evidence>
<dbReference type="Gene3D" id="3.40.50.1820">
    <property type="entry name" value="alpha/beta hydrolase"/>
    <property type="match status" value="1"/>
</dbReference>
<keyword evidence="2" id="KW-0378">Hydrolase</keyword>
<dbReference type="RefSeq" id="WP_267981347.1">
    <property type="nucleotide sequence ID" value="NZ_JAWJYY010000001.1"/>
</dbReference>
<reference evidence="2" key="1">
    <citation type="submission" date="2023-10" db="EMBL/GenBank/DDBJ databases">
        <authorList>
            <person name="Sykes E.M.E."/>
            <person name="Khan I.U.H."/>
            <person name="Kumar A."/>
        </authorList>
    </citation>
    <scope>NUCLEOTIDE SEQUENCE</scope>
    <source>
        <strain evidence="2">IK5</strain>
    </source>
</reference>
<dbReference type="InterPro" id="IPR022742">
    <property type="entry name" value="Hydrolase_4"/>
</dbReference>
<comment type="caution">
    <text evidence="2">The sequence shown here is derived from an EMBL/GenBank/DDBJ whole genome shotgun (WGS) entry which is preliminary data.</text>
</comment>
<dbReference type="Proteomes" id="UP001284654">
    <property type="component" value="Unassembled WGS sequence"/>
</dbReference>
<proteinExistence type="predicted"/>
<protein>
    <submittedName>
        <fullName evidence="2">Alpha/beta fold hydrolase</fullName>
    </submittedName>
</protein>
<sequence length="435" mass="49704">MVVMKKMYKVVMKADLIKRLCFHQKTVKLIKSFTLAVFVLLGVSLLAACATLNAPEKPIAAVSFEDYQRETLDNMRTRRSFQLPDKEKELLWNGPQEWRPANIEGKPQKGILFVHGLGDSPWLFHDVAEELVKHGFLVRTVLLPGHGTQPSDLLSTTAEEWQKIVYEQAYALEDDVDGPVYLGGFSTGANLVLEYAYSHSEIAGLMLFSPGFKSFPFDWLAPLVSHIRPWIISPADATIPNQTPVRYMNVPTNGFAQFYRTSKVARRLLTQPYDKPVFMVVAQHDSVLNTDYLLKVFQQRFTNPQSRLVWYGDKPTGLTDTKRTLIREDKIPEQRISQFSHMGLLFSPENPLYGSNGTLRICLNGQGQQEMRSCEKGELVWYSDWGYQEEGRIHARLTFNPYFEWQSSIMVSTFDDTNSQEAIFQNNVIQKTGDQ</sequence>
<accession>A0AAW8Z2J0</accession>
<name>A0AAW8Z2J0_9GAMM</name>
<dbReference type="InterPro" id="IPR029058">
    <property type="entry name" value="AB_hydrolase_fold"/>
</dbReference>
<evidence type="ECO:0000313" key="3">
    <source>
        <dbReference type="Proteomes" id="UP001284654"/>
    </source>
</evidence>
<dbReference type="Pfam" id="PF12146">
    <property type="entry name" value="Hydrolase_4"/>
    <property type="match status" value="1"/>
</dbReference>